<evidence type="ECO:0000313" key="3">
    <source>
        <dbReference type="EMBL" id="KAG5409860.1"/>
    </source>
</evidence>
<keyword evidence="4" id="KW-1185">Reference proteome</keyword>
<proteinExistence type="predicted"/>
<organism evidence="3 4">
    <name type="scientific">Brassica rapa subsp. trilocularis</name>
    <dbReference type="NCBI Taxonomy" id="1813537"/>
    <lineage>
        <taxon>Eukaryota</taxon>
        <taxon>Viridiplantae</taxon>
        <taxon>Streptophyta</taxon>
        <taxon>Embryophyta</taxon>
        <taxon>Tracheophyta</taxon>
        <taxon>Spermatophyta</taxon>
        <taxon>Magnoliopsida</taxon>
        <taxon>eudicotyledons</taxon>
        <taxon>Gunneridae</taxon>
        <taxon>Pentapetalae</taxon>
        <taxon>rosids</taxon>
        <taxon>malvids</taxon>
        <taxon>Brassicales</taxon>
        <taxon>Brassicaceae</taxon>
        <taxon>Brassiceae</taxon>
        <taxon>Brassica</taxon>
    </lineage>
</organism>
<evidence type="ECO:0000256" key="1">
    <source>
        <dbReference type="SAM" id="MobiDB-lite"/>
    </source>
</evidence>
<gene>
    <name evidence="3" type="primary">A02g503640.1_BraROA</name>
    <name evidence="3" type="ORF">IGI04_006179</name>
</gene>
<feature type="region of interest" description="Disordered" evidence="1">
    <location>
        <begin position="265"/>
        <end position="285"/>
    </location>
</feature>
<protein>
    <submittedName>
        <fullName evidence="3">Uncharacterized protein</fullName>
    </submittedName>
</protein>
<dbReference type="Proteomes" id="UP000823674">
    <property type="component" value="Chromosome A02"/>
</dbReference>
<sequence>MGFSGSCWVVLPSSNKKKQGTTDNTRRYASRSSSSTFLHHRFCVSLPLFLYYTLLGIISSSPYAPSIIPSSNDTLIFNFFFLRCCCGSISRPPTTLHRWKADNSETATDDTDPAVYSETIVECSWDQDEKVWVRESGWINQRQMISTLRERSAHSFYMLARFLWICQTWAVQGSTLNNVTVVVVLDPSALINHFVGFIFTYLPILFFLKLTHSFNKYVVVYLSLWDDAFRGHLNSTDVTLSVMVLTTVYPKIFVGNLYLNSTQLRPPSSTLTPPSPPLKHSQRGL</sequence>
<keyword evidence="2" id="KW-1133">Transmembrane helix</keyword>
<feature type="transmembrane region" description="Helical" evidence="2">
    <location>
        <begin position="38"/>
        <end position="58"/>
    </location>
</feature>
<evidence type="ECO:0000313" key="4">
    <source>
        <dbReference type="Proteomes" id="UP000823674"/>
    </source>
</evidence>
<comment type="caution">
    <text evidence="3">The sequence shown here is derived from an EMBL/GenBank/DDBJ whole genome shotgun (WGS) entry which is preliminary data.</text>
</comment>
<name>A0ABQ7NG59_BRACM</name>
<keyword evidence="2" id="KW-0812">Transmembrane</keyword>
<feature type="transmembrane region" description="Helical" evidence="2">
    <location>
        <begin position="190"/>
        <end position="208"/>
    </location>
</feature>
<evidence type="ECO:0000256" key="2">
    <source>
        <dbReference type="SAM" id="Phobius"/>
    </source>
</evidence>
<reference evidence="3 4" key="1">
    <citation type="submission" date="2021-03" db="EMBL/GenBank/DDBJ databases">
        <authorList>
            <person name="King G.J."/>
            <person name="Bancroft I."/>
            <person name="Baten A."/>
            <person name="Bloomfield J."/>
            <person name="Borpatragohain P."/>
            <person name="He Z."/>
            <person name="Irish N."/>
            <person name="Irwin J."/>
            <person name="Liu K."/>
            <person name="Mauleon R.P."/>
            <person name="Moore J."/>
            <person name="Morris R."/>
            <person name="Ostergaard L."/>
            <person name="Wang B."/>
            <person name="Wells R."/>
        </authorList>
    </citation>
    <scope>NUCLEOTIDE SEQUENCE [LARGE SCALE GENOMIC DNA]</scope>
    <source>
        <strain evidence="3">R-o-18</strain>
        <tissue evidence="3">Leaf</tissue>
    </source>
</reference>
<accession>A0ABQ7NG59</accession>
<dbReference type="EMBL" id="JADBGQ010000002">
    <property type="protein sequence ID" value="KAG5409860.1"/>
    <property type="molecule type" value="Genomic_DNA"/>
</dbReference>
<keyword evidence="2" id="KW-0472">Membrane</keyword>